<evidence type="ECO:0000313" key="2">
    <source>
        <dbReference type="Proteomes" id="UP001221757"/>
    </source>
</evidence>
<dbReference type="AlphaFoldDB" id="A0AAD7DTC0"/>
<reference evidence="1" key="1">
    <citation type="submission" date="2023-03" db="EMBL/GenBank/DDBJ databases">
        <title>Massive genome expansion in bonnet fungi (Mycena s.s.) driven by repeated elements and novel gene families across ecological guilds.</title>
        <authorList>
            <consortium name="Lawrence Berkeley National Laboratory"/>
            <person name="Harder C.B."/>
            <person name="Miyauchi S."/>
            <person name="Viragh M."/>
            <person name="Kuo A."/>
            <person name="Thoen E."/>
            <person name="Andreopoulos B."/>
            <person name="Lu D."/>
            <person name="Skrede I."/>
            <person name="Drula E."/>
            <person name="Henrissat B."/>
            <person name="Morin E."/>
            <person name="Kohler A."/>
            <person name="Barry K."/>
            <person name="LaButti K."/>
            <person name="Morin E."/>
            <person name="Salamov A."/>
            <person name="Lipzen A."/>
            <person name="Mereny Z."/>
            <person name="Hegedus B."/>
            <person name="Baldrian P."/>
            <person name="Stursova M."/>
            <person name="Weitz H."/>
            <person name="Taylor A."/>
            <person name="Grigoriev I.V."/>
            <person name="Nagy L.G."/>
            <person name="Martin F."/>
            <person name="Kauserud H."/>
        </authorList>
    </citation>
    <scope>NUCLEOTIDE SEQUENCE</scope>
    <source>
        <strain evidence="1">CBHHK067</strain>
    </source>
</reference>
<name>A0AAD7DTC0_MYCRO</name>
<organism evidence="1 2">
    <name type="scientific">Mycena rosella</name>
    <name type="common">Pink bonnet</name>
    <name type="synonym">Agaricus rosellus</name>
    <dbReference type="NCBI Taxonomy" id="1033263"/>
    <lineage>
        <taxon>Eukaryota</taxon>
        <taxon>Fungi</taxon>
        <taxon>Dikarya</taxon>
        <taxon>Basidiomycota</taxon>
        <taxon>Agaricomycotina</taxon>
        <taxon>Agaricomycetes</taxon>
        <taxon>Agaricomycetidae</taxon>
        <taxon>Agaricales</taxon>
        <taxon>Marasmiineae</taxon>
        <taxon>Mycenaceae</taxon>
        <taxon>Mycena</taxon>
    </lineage>
</organism>
<accession>A0AAD7DTC0</accession>
<protein>
    <submittedName>
        <fullName evidence="1">Uncharacterized protein</fullName>
    </submittedName>
</protein>
<keyword evidence="2" id="KW-1185">Reference proteome</keyword>
<sequence length="280" mass="31767">MPLEQDNVTWRSTSPNIEKFGQSPFYKINTSTTMVVTRSKNEAVLTIVGVLKSFDLPPVKKNSLPAARIPYARAYVEVVGYNSKLFAAAMGNVQDLAYELSTRFTADSVSHWVAAPDSDVYGPSLSSSCRYYTIGTDIPVESRINFQKHIDLAGTLSQHIRDRVAHCVENDGAYLCVKKAKYVTKEPSGFRVRDIVEMGFELVVFRQAIRGEEDKHIYLLPKPHFMLERLHSLPKRMEFEDLSRVEEDYPDTRKRMAMLRLLEGDREGDESHEAVQAKAT</sequence>
<evidence type="ECO:0000313" key="1">
    <source>
        <dbReference type="EMBL" id="KAJ7699252.1"/>
    </source>
</evidence>
<proteinExistence type="predicted"/>
<dbReference type="Proteomes" id="UP001221757">
    <property type="component" value="Unassembled WGS sequence"/>
</dbReference>
<gene>
    <name evidence="1" type="ORF">B0H17DRAFT_1129323</name>
</gene>
<dbReference type="EMBL" id="JARKIE010000023">
    <property type="protein sequence ID" value="KAJ7699252.1"/>
    <property type="molecule type" value="Genomic_DNA"/>
</dbReference>
<comment type="caution">
    <text evidence="1">The sequence shown here is derived from an EMBL/GenBank/DDBJ whole genome shotgun (WGS) entry which is preliminary data.</text>
</comment>